<keyword evidence="4" id="KW-1185">Reference proteome</keyword>
<feature type="signal peptide" evidence="2">
    <location>
        <begin position="1"/>
        <end position="23"/>
    </location>
</feature>
<dbReference type="EMBL" id="CP029608">
    <property type="protein sequence ID" value="AXI63604.1"/>
    <property type="molecule type" value="Genomic_DNA"/>
</dbReference>
<evidence type="ECO:0000256" key="1">
    <source>
        <dbReference type="SAM" id="MobiDB-lite"/>
    </source>
</evidence>
<dbReference type="Proteomes" id="UP000253720">
    <property type="component" value="Chromosome"/>
</dbReference>
<accession>A0A345RWD8</accession>
<name>A0A345RWD8_9PSED</name>
<dbReference type="AlphaFoldDB" id="A0A345RWD8"/>
<proteinExistence type="predicted"/>
<dbReference type="KEGG" id="pke:DLD99_25055"/>
<reference evidence="3 4" key="1">
    <citation type="submission" date="2018-05" db="EMBL/GenBank/DDBJ databases">
        <title>Complete genome sequence of Pseudomonas kribbensis 46-2(T).</title>
        <authorList>
            <person name="Jeong H."/>
            <person name="Lee S.-G."/>
            <person name="Rha E."/>
            <person name="Kim H."/>
        </authorList>
    </citation>
    <scope>NUCLEOTIDE SEQUENCE [LARGE SCALE GENOMIC DNA]</scope>
    <source>
        <strain evidence="3 4">46-2</strain>
    </source>
</reference>
<evidence type="ECO:0000313" key="4">
    <source>
        <dbReference type="Proteomes" id="UP000253720"/>
    </source>
</evidence>
<protein>
    <recommendedName>
        <fullName evidence="5">Secreted protein</fullName>
    </recommendedName>
</protein>
<evidence type="ECO:0008006" key="5">
    <source>
        <dbReference type="Google" id="ProtNLM"/>
    </source>
</evidence>
<feature type="region of interest" description="Disordered" evidence="1">
    <location>
        <begin position="23"/>
        <end position="66"/>
    </location>
</feature>
<gene>
    <name evidence="3" type="ORF">DLD99_25055</name>
</gene>
<sequence>MVKGVIDVGASLLAIAFAQTTSAATDAPPSRASSLPQVMSRPGRRIRRRSRRHRRTMSCHHCSRCR</sequence>
<feature type="chain" id="PRO_5016872010" description="Secreted protein" evidence="2">
    <location>
        <begin position="24"/>
        <end position="66"/>
    </location>
</feature>
<organism evidence="3 4">
    <name type="scientific">Pseudomonas kribbensis</name>
    <dbReference type="NCBI Taxonomy" id="1628086"/>
    <lineage>
        <taxon>Bacteria</taxon>
        <taxon>Pseudomonadati</taxon>
        <taxon>Pseudomonadota</taxon>
        <taxon>Gammaproteobacteria</taxon>
        <taxon>Pseudomonadales</taxon>
        <taxon>Pseudomonadaceae</taxon>
        <taxon>Pseudomonas</taxon>
    </lineage>
</organism>
<keyword evidence="2" id="KW-0732">Signal</keyword>
<evidence type="ECO:0000313" key="3">
    <source>
        <dbReference type="EMBL" id="AXI63604.1"/>
    </source>
</evidence>
<evidence type="ECO:0000256" key="2">
    <source>
        <dbReference type="SAM" id="SignalP"/>
    </source>
</evidence>
<feature type="compositionally biased region" description="Basic residues" evidence="1">
    <location>
        <begin position="42"/>
        <end position="66"/>
    </location>
</feature>